<evidence type="ECO:0000259" key="1">
    <source>
        <dbReference type="PROSITE" id="PS50181"/>
    </source>
</evidence>
<reference evidence="2 3" key="1">
    <citation type="submission" date="2020-05" db="EMBL/GenBank/DDBJ databases">
        <authorList>
            <person name="Campoy J."/>
            <person name="Schneeberger K."/>
            <person name="Spophaly S."/>
        </authorList>
    </citation>
    <scope>NUCLEOTIDE SEQUENCE [LARGE SCALE GENOMIC DNA]</scope>
    <source>
        <strain evidence="2">PruArmRojPasFocal</strain>
    </source>
</reference>
<sequence>MIANEKPTLMDLPTDISGNVLTRLPIKSLCHIRSVSNTSLSIVDNPFFAKLRLINPVVEGPQLMLLTQTSSFIPSHRSRFALQSFNYKGEHDFTKSKYRYAQILCSLRSYKVDFVFSNLFCFKGMGKCVLVNSLEGEVLDLELPTNDLVQAYYRKWYGMGFDAITRTHKIVCIVRRQYAFQRYVFVAYVYTLDIRSSSWREIHSVPQCKFSSKNVSAYGDMHWLIYRDIGGRLPNRIISFD</sequence>
<dbReference type="InterPro" id="IPR050796">
    <property type="entry name" value="SCF_F-box_component"/>
</dbReference>
<dbReference type="PROSITE" id="PS50181">
    <property type="entry name" value="FBOX"/>
    <property type="match status" value="1"/>
</dbReference>
<protein>
    <recommendedName>
        <fullName evidence="1">F-box domain-containing protein</fullName>
    </recommendedName>
</protein>
<dbReference type="InterPro" id="IPR013187">
    <property type="entry name" value="F-box-assoc_dom_typ3"/>
</dbReference>
<dbReference type="PANTHER" id="PTHR31672:SF13">
    <property type="entry name" value="F-BOX PROTEIN CPR30-LIKE"/>
    <property type="match status" value="1"/>
</dbReference>
<dbReference type="SMART" id="SM00256">
    <property type="entry name" value="FBOX"/>
    <property type="match status" value="1"/>
</dbReference>
<organism evidence="2 3">
    <name type="scientific">Prunus armeniaca</name>
    <name type="common">Apricot</name>
    <name type="synonym">Armeniaca vulgaris</name>
    <dbReference type="NCBI Taxonomy" id="36596"/>
    <lineage>
        <taxon>Eukaryota</taxon>
        <taxon>Viridiplantae</taxon>
        <taxon>Streptophyta</taxon>
        <taxon>Embryophyta</taxon>
        <taxon>Tracheophyta</taxon>
        <taxon>Spermatophyta</taxon>
        <taxon>Magnoliopsida</taxon>
        <taxon>eudicotyledons</taxon>
        <taxon>Gunneridae</taxon>
        <taxon>Pentapetalae</taxon>
        <taxon>rosids</taxon>
        <taxon>fabids</taxon>
        <taxon>Rosales</taxon>
        <taxon>Rosaceae</taxon>
        <taxon>Amygdaloideae</taxon>
        <taxon>Amygdaleae</taxon>
        <taxon>Prunus</taxon>
    </lineage>
</organism>
<dbReference type="PANTHER" id="PTHR31672">
    <property type="entry name" value="BNACNNG10540D PROTEIN"/>
    <property type="match status" value="1"/>
</dbReference>
<accession>A0A6J5VG33</accession>
<dbReference type="EMBL" id="CAEKDK010000007">
    <property type="protein sequence ID" value="CAB4287960.1"/>
    <property type="molecule type" value="Genomic_DNA"/>
</dbReference>
<dbReference type="InterPro" id="IPR017451">
    <property type="entry name" value="F-box-assoc_interact_dom"/>
</dbReference>
<proteinExistence type="predicted"/>
<dbReference type="InterPro" id="IPR001810">
    <property type="entry name" value="F-box_dom"/>
</dbReference>
<dbReference type="Pfam" id="PF08268">
    <property type="entry name" value="FBA_3"/>
    <property type="match status" value="1"/>
</dbReference>
<evidence type="ECO:0000313" key="2">
    <source>
        <dbReference type="EMBL" id="CAB4287960.1"/>
    </source>
</evidence>
<dbReference type="Pfam" id="PF00646">
    <property type="entry name" value="F-box"/>
    <property type="match status" value="1"/>
</dbReference>
<evidence type="ECO:0000313" key="3">
    <source>
        <dbReference type="Proteomes" id="UP000507222"/>
    </source>
</evidence>
<feature type="domain" description="F-box" evidence="1">
    <location>
        <begin position="6"/>
        <end position="51"/>
    </location>
</feature>
<gene>
    <name evidence="2" type="ORF">CURHAP_LOCUS45995</name>
</gene>
<dbReference type="InterPro" id="IPR036047">
    <property type="entry name" value="F-box-like_dom_sf"/>
</dbReference>
<dbReference type="NCBIfam" id="TIGR01640">
    <property type="entry name" value="F_box_assoc_1"/>
    <property type="match status" value="1"/>
</dbReference>
<name>A0A6J5VG33_PRUAR</name>
<dbReference type="Proteomes" id="UP000507222">
    <property type="component" value="Unassembled WGS sequence"/>
</dbReference>
<dbReference type="SUPFAM" id="SSF81383">
    <property type="entry name" value="F-box domain"/>
    <property type="match status" value="1"/>
</dbReference>
<dbReference type="AlphaFoldDB" id="A0A6J5VG33"/>